<accession>A0A1U7CKW4</accession>
<dbReference type="SUPFAM" id="SSF52317">
    <property type="entry name" value="Class I glutamine amidotransferase-like"/>
    <property type="match status" value="1"/>
</dbReference>
<dbReference type="RefSeq" id="WP_076350604.1">
    <property type="nucleotide sequence ID" value="NZ_CP019082.1"/>
</dbReference>
<dbReference type="AlphaFoldDB" id="A0A1U7CKW4"/>
<dbReference type="Gene3D" id="3.40.50.880">
    <property type="match status" value="1"/>
</dbReference>
<dbReference type="STRING" id="1387353.BSF38_01007"/>
<dbReference type="PANTHER" id="PTHR40469">
    <property type="entry name" value="SECRETED GLYCOSYL HYDROLASE"/>
    <property type="match status" value="1"/>
</dbReference>
<evidence type="ECO:0000313" key="3">
    <source>
        <dbReference type="Proteomes" id="UP000186309"/>
    </source>
</evidence>
<dbReference type="EMBL" id="CP019082">
    <property type="protein sequence ID" value="APW59580.1"/>
    <property type="molecule type" value="Genomic_DNA"/>
</dbReference>
<dbReference type="OrthoDB" id="9785923at2"/>
<organism evidence="2 3">
    <name type="scientific">Paludisphaera borealis</name>
    <dbReference type="NCBI Taxonomy" id="1387353"/>
    <lineage>
        <taxon>Bacteria</taxon>
        <taxon>Pseudomonadati</taxon>
        <taxon>Planctomycetota</taxon>
        <taxon>Planctomycetia</taxon>
        <taxon>Isosphaerales</taxon>
        <taxon>Isosphaeraceae</taxon>
        <taxon>Paludisphaera</taxon>
    </lineage>
</organism>
<feature type="domain" description="ThuA-like" evidence="1">
    <location>
        <begin position="37"/>
        <end position="275"/>
    </location>
</feature>
<protein>
    <recommendedName>
        <fullName evidence="1">ThuA-like domain-containing protein</fullName>
    </recommendedName>
</protein>
<dbReference type="Pfam" id="PF06283">
    <property type="entry name" value="ThuA"/>
    <property type="match status" value="1"/>
</dbReference>
<sequence>MSRDLNRRELLLASGAAWLGAGAFAKATAAALKAPKRVLFFTKSSGFPHSVVARQGGNLSHAEKILTEIGKEHGFEVVASKDGRLFEPDQIGQWDGFVFYTTGDLTVPGTDKTPPISVEGEKAFYDALKGGKGFIGMHCAADTFGHFKPRDKSGDDPYIQMIGGEFYSHGPQQEVTIEVADAAFPGLADGFGASNSFKLNDEWYALKNHPDDLHVILVQKTKGMQGHEYERPDYPATWARPYGKGRVFYTSMGHREDVWTNPKYQGLLLGALAWTTGLVDADVSPNIKKVTPGYKTLPSGVKK</sequence>
<dbReference type="PROSITE" id="PS51318">
    <property type="entry name" value="TAT"/>
    <property type="match status" value="1"/>
</dbReference>
<dbReference type="InterPro" id="IPR006311">
    <property type="entry name" value="TAT_signal"/>
</dbReference>
<dbReference type="PANTHER" id="PTHR40469:SF2">
    <property type="entry name" value="GALACTOSE-BINDING DOMAIN-LIKE SUPERFAMILY PROTEIN"/>
    <property type="match status" value="1"/>
</dbReference>
<reference evidence="3" key="1">
    <citation type="submission" date="2016-12" db="EMBL/GenBank/DDBJ databases">
        <title>Comparative genomics of four Isosphaeraceae planctomycetes: a common pool of plasmids and glycoside hydrolase genes.</title>
        <authorList>
            <person name="Ivanova A."/>
        </authorList>
    </citation>
    <scope>NUCLEOTIDE SEQUENCE [LARGE SCALE GENOMIC DNA]</scope>
    <source>
        <strain evidence="3">PX4</strain>
    </source>
</reference>
<dbReference type="Proteomes" id="UP000186309">
    <property type="component" value="Chromosome"/>
</dbReference>
<dbReference type="KEGG" id="pbor:BSF38_01007"/>
<gene>
    <name evidence="2" type="ORF">BSF38_01007</name>
</gene>
<name>A0A1U7CKW4_9BACT</name>
<evidence type="ECO:0000313" key="2">
    <source>
        <dbReference type="EMBL" id="APW59580.1"/>
    </source>
</evidence>
<dbReference type="InterPro" id="IPR029062">
    <property type="entry name" value="Class_I_gatase-like"/>
</dbReference>
<keyword evidence="3" id="KW-1185">Reference proteome</keyword>
<proteinExistence type="predicted"/>
<evidence type="ECO:0000259" key="1">
    <source>
        <dbReference type="Pfam" id="PF06283"/>
    </source>
</evidence>
<dbReference type="InterPro" id="IPR029010">
    <property type="entry name" value="ThuA-like"/>
</dbReference>